<accession>A0A941FKH2</accession>
<evidence type="ECO:0000256" key="3">
    <source>
        <dbReference type="ARBA" id="ARBA00023295"/>
    </source>
</evidence>
<dbReference type="InterPro" id="IPR023296">
    <property type="entry name" value="Glyco_hydro_beta-prop_sf"/>
</dbReference>
<dbReference type="InterPro" id="IPR013148">
    <property type="entry name" value="Glyco_hydro_32_N"/>
</dbReference>
<dbReference type="SUPFAM" id="SSF75005">
    <property type="entry name" value="Arabinanase/levansucrase/invertase"/>
    <property type="match status" value="1"/>
</dbReference>
<evidence type="ECO:0000259" key="4">
    <source>
        <dbReference type="Pfam" id="PF00251"/>
    </source>
</evidence>
<dbReference type="GO" id="GO:0005987">
    <property type="term" value="P:sucrose catabolic process"/>
    <property type="evidence" value="ECO:0007669"/>
    <property type="project" value="TreeGrafter"/>
</dbReference>
<dbReference type="EMBL" id="JAGTPW010000049">
    <property type="protein sequence ID" value="MBR8645744.1"/>
    <property type="molecule type" value="Genomic_DNA"/>
</dbReference>
<gene>
    <name evidence="5" type="ORF">KEH51_22320</name>
</gene>
<dbReference type="PANTHER" id="PTHR42800:SF1">
    <property type="entry name" value="EXOINULINASE INUD (AFU_ORTHOLOGUE AFUA_5G00480)"/>
    <property type="match status" value="1"/>
</dbReference>
<protein>
    <recommendedName>
        <fullName evidence="4">Glycosyl hydrolase family 32 N-terminal domain-containing protein</fullName>
    </recommendedName>
</protein>
<reference evidence="5" key="1">
    <citation type="submission" date="2021-04" db="EMBL/GenBank/DDBJ databases">
        <title>Whole genome sequencing of Enterococci isolates from hospitalized patients.</title>
        <authorList>
            <person name="Ogoti B.M."/>
            <person name="Onyambu F.G."/>
        </authorList>
    </citation>
    <scope>NUCLEOTIDE SEQUENCE</scope>
    <source>
        <strain evidence="5">242</strain>
    </source>
</reference>
<dbReference type="Proteomes" id="UP000680045">
    <property type="component" value="Unassembled WGS sequence"/>
</dbReference>
<dbReference type="GO" id="GO:0005737">
    <property type="term" value="C:cytoplasm"/>
    <property type="evidence" value="ECO:0007669"/>
    <property type="project" value="TreeGrafter"/>
</dbReference>
<dbReference type="Gene3D" id="2.115.10.20">
    <property type="entry name" value="Glycosyl hydrolase domain, family 43"/>
    <property type="match status" value="1"/>
</dbReference>
<evidence type="ECO:0000313" key="6">
    <source>
        <dbReference type="Proteomes" id="UP000680045"/>
    </source>
</evidence>
<dbReference type="PANTHER" id="PTHR42800">
    <property type="entry name" value="EXOINULINASE INUD (AFU_ORTHOLOGUE AFUA_5G00480)"/>
    <property type="match status" value="1"/>
</dbReference>
<dbReference type="AlphaFoldDB" id="A0A941FKH2"/>
<evidence type="ECO:0000256" key="1">
    <source>
        <dbReference type="ARBA" id="ARBA00009902"/>
    </source>
</evidence>
<evidence type="ECO:0000313" key="5">
    <source>
        <dbReference type="EMBL" id="MBR8645744.1"/>
    </source>
</evidence>
<comment type="similarity">
    <text evidence="1">Belongs to the glycosyl hydrolase 32 family.</text>
</comment>
<keyword evidence="3" id="KW-0326">Glycosidase</keyword>
<dbReference type="GO" id="GO:0004575">
    <property type="term" value="F:sucrose alpha-glucosidase activity"/>
    <property type="evidence" value="ECO:0007669"/>
    <property type="project" value="TreeGrafter"/>
</dbReference>
<feature type="domain" description="Glycosyl hydrolase family 32 N-terminal" evidence="4">
    <location>
        <begin position="54"/>
        <end position="124"/>
    </location>
</feature>
<dbReference type="Pfam" id="PF00251">
    <property type="entry name" value="Glyco_hydro_32N"/>
    <property type="match status" value="1"/>
</dbReference>
<sequence>MLYIKAVDQATGGWGHINMDDVNVYNEGAMPNEVDQVAKEPEKGDSKESGILTDWSAVSGEWIPSTHGSNGGIWECPTLIELPIDGDPSKTKWVLQVSINDGAPAGGSGMQYFVGTFDGKRLKMKTLPIKCYGLTTVQIIMPQLIGAELKGRMAKNIGLAG</sequence>
<keyword evidence="2" id="KW-0378">Hydrolase</keyword>
<comment type="caution">
    <text evidence="5">The sequence shown here is derived from an EMBL/GenBank/DDBJ whole genome shotgun (WGS) entry which is preliminary data.</text>
</comment>
<organism evidence="5 6">
    <name type="scientific">Peribacillus frigoritolerans</name>
    <dbReference type="NCBI Taxonomy" id="450367"/>
    <lineage>
        <taxon>Bacteria</taxon>
        <taxon>Bacillati</taxon>
        <taxon>Bacillota</taxon>
        <taxon>Bacilli</taxon>
        <taxon>Bacillales</taxon>
        <taxon>Bacillaceae</taxon>
        <taxon>Peribacillus</taxon>
    </lineage>
</organism>
<name>A0A941FKH2_9BACI</name>
<proteinExistence type="inferred from homology"/>
<evidence type="ECO:0000256" key="2">
    <source>
        <dbReference type="ARBA" id="ARBA00022801"/>
    </source>
</evidence>